<accession>A0ACC2ATW5</accession>
<organism evidence="1 2">
    <name type="scientific">Diphasiastrum complanatum</name>
    <name type="common">Issler's clubmoss</name>
    <name type="synonym">Lycopodium complanatum</name>
    <dbReference type="NCBI Taxonomy" id="34168"/>
    <lineage>
        <taxon>Eukaryota</taxon>
        <taxon>Viridiplantae</taxon>
        <taxon>Streptophyta</taxon>
        <taxon>Embryophyta</taxon>
        <taxon>Tracheophyta</taxon>
        <taxon>Lycopodiopsida</taxon>
        <taxon>Lycopodiales</taxon>
        <taxon>Lycopodiaceae</taxon>
        <taxon>Lycopodioideae</taxon>
        <taxon>Diphasiastrum</taxon>
    </lineage>
</organism>
<sequence>MGSVRRNLVEHGKSGRSTTLSLNESMCETVVTQVIERVRASGYEEAVCSELREHFARLPARYTLNIDVQRHDDVLLHMRLLQEALEADVSSCKSPSGLFPLPAINVRKVQLGNGSPQLEAEDIHSDNEHGSRWKGIPIPKIPKPAFGSGGNLTGLLTGSPARIHPSVRHVRSQSRGTSRSTPPSTGNSPIPRPMFGSFTNLVDMDDEECSSGHEDSNSTYGYEVTFASSDRHGLLKYFTSALSSSSLELNIKEAHVFSTTNGMALEVFVVEGWPGDEPEELRQAVLSALSSKLNDMSTNKGGLDADSQLRAVAEAIAYEDWAVDYNNLVIGERLGGGSSGRLYRGKYLSQDVAIKIILLDEEHAEPDVGTSSAKSATKLLQIFKQEVSIMRLVRHKNLVQFIGACASWPKLCIVTELMAGGSVRDLLESRACGLEISTAVKVLRDAARGMDFLHRRGIVHRDLKSANLLIDEHDVVKVCDFGVARLKPSSVNGPGSGNWPAEMTAETGTYRWMAPEVLEHKPYDHKADVYSFGIMIWEVLTGEIPYAGLTPLQAAIGVVQRGLRPVMPSSVPEKLCVLAETCWHQDPKQRLESNEILSTLEDMIKPTSTWRKGFFKKKKSYTSQ</sequence>
<proteinExistence type="predicted"/>
<comment type="caution">
    <text evidence="1">The sequence shown here is derived from an EMBL/GenBank/DDBJ whole genome shotgun (WGS) entry which is preliminary data.</text>
</comment>
<evidence type="ECO:0000313" key="1">
    <source>
        <dbReference type="EMBL" id="KAJ7521007.1"/>
    </source>
</evidence>
<keyword evidence="2" id="KW-1185">Reference proteome</keyword>
<gene>
    <name evidence="1" type="ORF">O6H91_19G033800</name>
</gene>
<name>A0ACC2ATW5_DIPCM</name>
<dbReference type="Proteomes" id="UP001162992">
    <property type="component" value="Chromosome 19"/>
</dbReference>
<reference evidence="2" key="1">
    <citation type="journal article" date="2024" name="Proc. Natl. Acad. Sci. U.S.A.">
        <title>Extraordinary preservation of gene collinearity over three hundred million years revealed in homosporous lycophytes.</title>
        <authorList>
            <person name="Li C."/>
            <person name="Wickell D."/>
            <person name="Kuo L.Y."/>
            <person name="Chen X."/>
            <person name="Nie B."/>
            <person name="Liao X."/>
            <person name="Peng D."/>
            <person name="Ji J."/>
            <person name="Jenkins J."/>
            <person name="Williams M."/>
            <person name="Shu S."/>
            <person name="Plott C."/>
            <person name="Barry K."/>
            <person name="Rajasekar S."/>
            <person name="Grimwood J."/>
            <person name="Han X."/>
            <person name="Sun S."/>
            <person name="Hou Z."/>
            <person name="He W."/>
            <person name="Dai G."/>
            <person name="Sun C."/>
            <person name="Schmutz J."/>
            <person name="Leebens-Mack J.H."/>
            <person name="Li F.W."/>
            <person name="Wang L."/>
        </authorList>
    </citation>
    <scope>NUCLEOTIDE SEQUENCE [LARGE SCALE GENOMIC DNA]</scope>
    <source>
        <strain evidence="2">cv. PW_Plant_1</strain>
    </source>
</reference>
<dbReference type="EMBL" id="CM055110">
    <property type="protein sequence ID" value="KAJ7521007.1"/>
    <property type="molecule type" value="Genomic_DNA"/>
</dbReference>
<evidence type="ECO:0000313" key="2">
    <source>
        <dbReference type="Proteomes" id="UP001162992"/>
    </source>
</evidence>
<protein>
    <submittedName>
        <fullName evidence="1">Uncharacterized protein</fullName>
    </submittedName>
</protein>